<sequence length="458" mass="47615">MKTADKTRETPAFPKTFIMAMIFGVGLNPVNSTLISTALAPISHDLRIDAGRATLLISALYLTCAIAQPTAGKLSEIIGPRSVFMAGAALVMIGGLLGGFAPNLGVLLTSRVLIGAGTSCGYPAAMLLVRRRADRMGLAEPPSLVLSILAMVGLVLIAVGPPLGGLLVTFLGWRSTFFVNVLVGIITIVLGLASIEPDAKHEHRMTVSFFIAHLDVMGLLLFSITISALLIVLMSLPTFDKVSGCVTVIALLAFVAWELHAATPFVDVRSLAADNAMTLNFLRAMLTMLGAYVVMYALPQWLEDACHMNAGVSGMFIIPMGVVATVASLSIAKKPIVRLPLMVCCSAMVAVGMLLACTSSAGMVVLPLTASAVAGLVLGLSMSTSQTVLYRRAASEHIGTSSGLLRTSIYIGSIGASSLSGVFFGETVTDGGLHGIGITVAVLGVAALLATVMDRTLR</sequence>
<feature type="transmembrane region" description="Helical" evidence="6">
    <location>
        <begin position="177"/>
        <end position="195"/>
    </location>
</feature>
<evidence type="ECO:0000313" key="15">
    <source>
        <dbReference type="EMBL" id="OSH00425.1"/>
    </source>
</evidence>
<feature type="transmembrane region" description="Helical" evidence="6">
    <location>
        <begin position="12"/>
        <end position="30"/>
    </location>
</feature>
<dbReference type="EMBL" id="WDIP01000001">
    <property type="protein sequence ID" value="KAB5887099.1"/>
    <property type="molecule type" value="Genomic_DNA"/>
</dbReference>
<reference evidence="8 19" key="1">
    <citation type="submission" date="2015-09" db="EMBL/GenBank/DDBJ databases">
        <authorList>
            <consortium name="Pathogen Informatics"/>
        </authorList>
    </citation>
    <scope>NUCLEOTIDE SEQUENCE [LARGE SCALE GENOMIC DNA]</scope>
    <source>
        <strain evidence="8 19">2789STDY5608824</strain>
    </source>
</reference>
<dbReference type="Proteomes" id="UP000285462">
    <property type="component" value="Unassembled WGS sequence"/>
</dbReference>
<keyword evidence="5 6" id="KW-0472">Membrane</keyword>
<gene>
    <name evidence="8" type="primary">hsrA_4</name>
    <name evidence="9" type="synonym">ywoD</name>
    <name evidence="14" type="ORF">AD0028_0850</name>
    <name evidence="15" type="ORF">AL0467_0824</name>
    <name evidence="13" type="ORF">B5789_0617</name>
    <name evidence="9" type="ORF">BIFAD42_09670</name>
    <name evidence="18" type="ORF">DW139_03750</name>
    <name evidence="17" type="ORF">DWX79_03720</name>
    <name evidence="8" type="ORF">ERS852382_01627</name>
    <name evidence="16" type="ORF">F3K97_04105</name>
    <name evidence="12" type="ORF">GA542_07370</name>
    <name evidence="11" type="ORF">GA629_00485</name>
    <name evidence="10" type="ORF">GA752_02835</name>
</gene>
<accession>A0A076JNH4</accession>
<dbReference type="EMBL" id="LNKF01000002">
    <property type="protein sequence ID" value="OSG95610.1"/>
    <property type="molecule type" value="Genomic_DNA"/>
</dbReference>
<dbReference type="PANTHER" id="PTHR42718:SF9">
    <property type="entry name" value="MAJOR FACILITATOR SUPERFAMILY MULTIDRUG TRANSPORTER MFSC"/>
    <property type="match status" value="1"/>
</dbReference>
<feature type="transmembrane region" description="Helical" evidence="6">
    <location>
        <begin position="403"/>
        <end position="425"/>
    </location>
</feature>
<feature type="domain" description="Major facilitator superfamily (MFS) profile" evidence="7">
    <location>
        <begin position="17"/>
        <end position="458"/>
    </location>
</feature>
<evidence type="ECO:0000313" key="28">
    <source>
        <dbReference type="Proteomes" id="UP000470926"/>
    </source>
</evidence>
<feature type="transmembrane region" description="Helical" evidence="6">
    <location>
        <begin position="83"/>
        <end position="102"/>
    </location>
</feature>
<dbReference type="Proteomes" id="UP000095647">
    <property type="component" value="Unassembled WGS sequence"/>
</dbReference>
<feature type="transmembrane region" description="Helical" evidence="6">
    <location>
        <begin position="362"/>
        <end position="382"/>
    </location>
</feature>
<keyword evidence="2" id="KW-0813">Transport</keyword>
<dbReference type="Gene3D" id="1.20.1720.10">
    <property type="entry name" value="Multidrug resistance protein D"/>
    <property type="match status" value="1"/>
</dbReference>
<evidence type="ECO:0000259" key="7">
    <source>
        <dbReference type="PROSITE" id="PS50850"/>
    </source>
</evidence>
<dbReference type="PANTHER" id="PTHR42718">
    <property type="entry name" value="MAJOR FACILITATOR SUPERFAMILY MULTIDRUG TRANSPORTER MFSC"/>
    <property type="match status" value="1"/>
</dbReference>
<evidence type="ECO:0000256" key="5">
    <source>
        <dbReference type="ARBA" id="ARBA00023136"/>
    </source>
</evidence>
<evidence type="ECO:0000313" key="23">
    <source>
        <dbReference type="Proteomes" id="UP000284589"/>
    </source>
</evidence>
<dbReference type="GO" id="GO:0022857">
    <property type="term" value="F:transmembrane transporter activity"/>
    <property type="evidence" value="ECO:0007669"/>
    <property type="project" value="InterPro"/>
</dbReference>
<evidence type="ECO:0000256" key="4">
    <source>
        <dbReference type="ARBA" id="ARBA00022989"/>
    </source>
</evidence>
<evidence type="ECO:0000256" key="6">
    <source>
        <dbReference type="SAM" id="Phobius"/>
    </source>
</evidence>
<feature type="transmembrane region" description="Helical" evidence="6">
    <location>
        <begin position="310"/>
        <end position="332"/>
    </location>
</feature>
<evidence type="ECO:0000313" key="17">
    <source>
        <dbReference type="EMBL" id="RGS66181.1"/>
    </source>
</evidence>
<dbReference type="GO" id="GO:0005886">
    <property type="term" value="C:plasma membrane"/>
    <property type="evidence" value="ECO:0007669"/>
    <property type="project" value="UniProtKB-SubCell"/>
</dbReference>
<reference evidence="13 20" key="3">
    <citation type="submission" date="2017-03" db="EMBL/GenBank/DDBJ databases">
        <title>Maternal inheritance of bifidobacteria.</title>
        <authorList>
            <person name="Lugli G.A."/>
            <person name="Duranti S."/>
            <person name="Milani C."/>
            <person name="Mancabelli L."/>
        </authorList>
    </citation>
    <scope>NUCLEOTIDE SEQUENCE [LARGE SCALE GENOMIC DNA]</scope>
    <source>
        <strain evidence="13 20">1892B</strain>
    </source>
</reference>
<dbReference type="EMBL" id="QRVT01000001">
    <property type="protein sequence ID" value="RGS66181.1"/>
    <property type="molecule type" value="Genomic_DNA"/>
</dbReference>
<feature type="transmembrane region" description="Helical" evidence="6">
    <location>
        <begin position="241"/>
        <end position="259"/>
    </location>
</feature>
<dbReference type="KEGG" id="badl:BADO_0780"/>
<feature type="transmembrane region" description="Helical" evidence="6">
    <location>
        <begin position="207"/>
        <end position="235"/>
    </location>
</feature>
<dbReference type="EMBL" id="WDFR01000003">
    <property type="protein sequence ID" value="KAB6029503.1"/>
    <property type="molecule type" value="Genomic_DNA"/>
</dbReference>
<evidence type="ECO:0000313" key="20">
    <source>
        <dbReference type="Proteomes" id="UP000192714"/>
    </source>
</evidence>
<evidence type="ECO:0000256" key="2">
    <source>
        <dbReference type="ARBA" id="ARBA00022448"/>
    </source>
</evidence>
<evidence type="ECO:0000313" key="25">
    <source>
        <dbReference type="Proteomes" id="UP000437631"/>
    </source>
</evidence>
<dbReference type="Proteomes" id="UP000464884">
    <property type="component" value="Chromosome"/>
</dbReference>
<feature type="transmembrane region" description="Helical" evidence="6">
    <location>
        <begin position="280"/>
        <end position="298"/>
    </location>
</feature>
<dbReference type="Proteomes" id="UP000193664">
    <property type="component" value="Unassembled WGS sequence"/>
</dbReference>
<evidence type="ECO:0000313" key="19">
    <source>
        <dbReference type="Proteomes" id="UP000095647"/>
    </source>
</evidence>
<protein>
    <submittedName>
        <fullName evidence="11">MFS transporter</fullName>
    </submittedName>
    <submittedName>
        <fullName evidence="9">Major facilitator superfamily transporter</fullName>
    </submittedName>
    <submittedName>
        <fullName evidence="13">Major facilitator transporter</fullName>
    </submittedName>
    <submittedName>
        <fullName evidence="8">Putative drug resistance transporter</fullName>
    </submittedName>
</protein>
<dbReference type="EMBL" id="NAQF01000002">
    <property type="protein sequence ID" value="OQM58538.1"/>
    <property type="molecule type" value="Genomic_DNA"/>
</dbReference>
<dbReference type="eggNOG" id="COG2814">
    <property type="taxonomic scope" value="Bacteria"/>
</dbReference>
<feature type="transmembrane region" description="Helical" evidence="6">
    <location>
        <begin position="141"/>
        <end position="171"/>
    </location>
</feature>
<evidence type="ECO:0000313" key="9">
    <source>
        <dbReference type="EMBL" id="GJD13983.1"/>
    </source>
</evidence>
<dbReference type="Proteomes" id="UP000437631">
    <property type="component" value="Unassembled WGS sequence"/>
</dbReference>
<dbReference type="Proteomes" id="UP000284589">
    <property type="component" value="Unassembled WGS sequence"/>
</dbReference>
<dbReference type="Proteomes" id="UP000886943">
    <property type="component" value="Unassembled WGS sequence"/>
</dbReference>
<evidence type="ECO:0000313" key="26">
    <source>
        <dbReference type="Proteomes" id="UP000464884"/>
    </source>
</evidence>
<dbReference type="RefSeq" id="WP_021913748.1">
    <property type="nucleotide sequence ID" value="NZ_BPPZ01000004.1"/>
</dbReference>
<dbReference type="Proteomes" id="UP000193208">
    <property type="component" value="Unassembled WGS sequence"/>
</dbReference>
<feature type="transmembrane region" description="Helical" evidence="6">
    <location>
        <begin position="108"/>
        <end position="129"/>
    </location>
</feature>
<feature type="transmembrane region" description="Helical" evidence="6">
    <location>
        <begin position="50"/>
        <end position="71"/>
    </location>
</feature>
<dbReference type="Proteomes" id="UP000470926">
    <property type="component" value="Unassembled WGS sequence"/>
</dbReference>
<dbReference type="PROSITE" id="PS50850">
    <property type="entry name" value="MFS"/>
    <property type="match status" value="1"/>
</dbReference>
<dbReference type="EMBL" id="CP047129">
    <property type="protein sequence ID" value="QHB62520.1"/>
    <property type="molecule type" value="Genomic_DNA"/>
</dbReference>
<dbReference type="InterPro" id="IPR011701">
    <property type="entry name" value="MFS"/>
</dbReference>
<evidence type="ECO:0000256" key="3">
    <source>
        <dbReference type="ARBA" id="ARBA00022692"/>
    </source>
</evidence>
<feature type="transmembrane region" description="Helical" evidence="6">
    <location>
        <begin position="431"/>
        <end position="452"/>
    </location>
</feature>
<keyword evidence="3 6" id="KW-0812">Transmembrane</keyword>
<reference evidence="16 26" key="6">
    <citation type="submission" date="2019-12" db="EMBL/GenBank/DDBJ databases">
        <title>Draft Genome Sequence of Bifidobacterium adolescentis ZJ2.</title>
        <authorList>
            <person name="Jin Z."/>
        </authorList>
    </citation>
    <scope>NUCLEOTIDE SEQUENCE [LARGE SCALE GENOMIC DNA]</scope>
    <source>
        <strain evidence="16 26">ZJ2</strain>
    </source>
</reference>
<keyword evidence="4 6" id="KW-1133">Transmembrane helix</keyword>
<dbReference type="EMBL" id="LNKI01000002">
    <property type="protein sequence ID" value="OSH00425.1"/>
    <property type="molecule type" value="Genomic_DNA"/>
</dbReference>
<dbReference type="EMBL" id="CYYI01000006">
    <property type="protein sequence ID" value="CUN90372.1"/>
    <property type="molecule type" value="Genomic_DNA"/>
</dbReference>
<reference evidence="23 24" key="4">
    <citation type="submission" date="2018-08" db="EMBL/GenBank/DDBJ databases">
        <title>A genome reference for cultivated species of the human gut microbiota.</title>
        <authorList>
            <person name="Zou Y."/>
            <person name="Xue W."/>
            <person name="Luo G."/>
        </authorList>
    </citation>
    <scope>NUCLEOTIDE SEQUENCE [LARGE SCALE GENOMIC DNA]</scope>
    <source>
        <strain evidence="17 24">AF21-27</strain>
        <strain evidence="18 23">AM12-20</strain>
    </source>
</reference>
<dbReference type="SUPFAM" id="SSF103473">
    <property type="entry name" value="MFS general substrate transporter"/>
    <property type="match status" value="1"/>
</dbReference>
<dbReference type="AlphaFoldDB" id="A0A076JNH4"/>
<name>A0A076JNH4_BIFAD</name>
<evidence type="ECO:0000313" key="11">
    <source>
        <dbReference type="EMBL" id="KAB5887099.1"/>
    </source>
</evidence>
<evidence type="ECO:0000313" key="18">
    <source>
        <dbReference type="EMBL" id="RHJ18700.1"/>
    </source>
</evidence>
<reference evidence="21 22" key="2">
    <citation type="journal article" date="2016" name="Sci. Rep.">
        <title>Evaluation of genetic diversity among strains of the human gut commensal Bifidobacterium adolescentis.</title>
        <authorList>
            <person name="Duranti S."/>
            <person name="Milani C."/>
            <person name="Lugli G.A."/>
            <person name="Mancabelli L."/>
            <person name="Turroni F."/>
            <person name="Ferrario C."/>
            <person name="Mangifesta M."/>
            <person name="Viappiani A."/>
            <person name="Sanchez B."/>
            <person name="Margolles A."/>
            <person name="van Sinderen D."/>
            <person name="Ventura M."/>
        </authorList>
    </citation>
    <scope>NUCLEOTIDE SEQUENCE [LARGE SCALE GENOMIC DNA]</scope>
    <source>
        <strain evidence="14 22">AD2-8</strain>
        <strain evidence="15 21">AL46-7</strain>
    </source>
</reference>
<dbReference type="InterPro" id="IPR036259">
    <property type="entry name" value="MFS_trans_sf"/>
</dbReference>
<evidence type="ECO:0000313" key="24">
    <source>
        <dbReference type="Proteomes" id="UP000285462"/>
    </source>
</evidence>
<evidence type="ECO:0000313" key="14">
    <source>
        <dbReference type="EMBL" id="OSG95610.1"/>
    </source>
</evidence>
<evidence type="ECO:0000313" key="16">
    <source>
        <dbReference type="EMBL" id="QHB62520.1"/>
    </source>
</evidence>
<dbReference type="Proteomes" id="UP000470200">
    <property type="component" value="Unassembled WGS sequence"/>
</dbReference>
<dbReference type="Pfam" id="PF07690">
    <property type="entry name" value="MFS_1"/>
    <property type="match status" value="1"/>
</dbReference>
<reference evidence="25 27" key="5">
    <citation type="journal article" date="2019" name="Nat. Med.">
        <title>A library of human gut bacterial isolates paired with longitudinal multiomics data enables mechanistic microbiome research.</title>
        <authorList>
            <person name="Poyet M."/>
            <person name="Groussin M."/>
            <person name="Gibbons S.M."/>
            <person name="Avila-Pacheco J."/>
            <person name="Jiang X."/>
            <person name="Kearney S.M."/>
            <person name="Perrotta A.R."/>
            <person name="Berdy B."/>
            <person name="Zhao S."/>
            <person name="Lieberman T.D."/>
            <person name="Swanson P.K."/>
            <person name="Smith M."/>
            <person name="Roesemann S."/>
            <person name="Alexander J.E."/>
            <person name="Rich S.A."/>
            <person name="Livny J."/>
            <person name="Vlamakis H."/>
            <person name="Clish C."/>
            <person name="Bullock K."/>
            <person name="Deik A."/>
            <person name="Scott J."/>
            <person name="Pierce K.A."/>
            <person name="Xavier R.J."/>
            <person name="Alm E.J."/>
        </authorList>
    </citation>
    <scope>NUCLEOTIDE SEQUENCE [LARGE SCALE GENOMIC DNA]</scope>
    <source>
        <strain evidence="11 27">BIOML-A105</strain>
        <strain evidence="10 25">BIOML-A190</strain>
        <strain evidence="12 28">BIOML-A26</strain>
    </source>
</reference>
<proteinExistence type="predicted"/>
<dbReference type="Proteomes" id="UP000192714">
    <property type="component" value="Unassembled WGS sequence"/>
</dbReference>
<evidence type="ECO:0000256" key="1">
    <source>
        <dbReference type="ARBA" id="ARBA00004651"/>
    </source>
</evidence>
<dbReference type="InterPro" id="IPR020846">
    <property type="entry name" value="MFS_dom"/>
</dbReference>
<organism evidence="11 27">
    <name type="scientific">Bifidobacterium adolescentis</name>
    <dbReference type="NCBI Taxonomy" id="1680"/>
    <lineage>
        <taxon>Bacteria</taxon>
        <taxon>Bacillati</taxon>
        <taxon>Actinomycetota</taxon>
        <taxon>Actinomycetes</taxon>
        <taxon>Bifidobacteriales</taxon>
        <taxon>Bifidobacteriaceae</taxon>
        <taxon>Bifidobacterium</taxon>
    </lineage>
</organism>
<comment type="subcellular location">
    <subcellularLocation>
        <location evidence="1">Cell membrane</location>
        <topology evidence="1">Multi-pass membrane protein</topology>
    </subcellularLocation>
</comment>
<reference evidence="9" key="7">
    <citation type="submission" date="2021-08" db="EMBL/GenBank/DDBJ databases">
        <title>Draft genome sequence of the GABA producer Bifidobacterium adolescentis 4-2, isolated from healthy human feces.</title>
        <authorList>
            <person name="Altaib H."/>
            <person name="Niwa R."/>
            <person name="Abe M."/>
            <person name="Suzuki T."/>
        </authorList>
    </citation>
    <scope>NUCLEOTIDE SEQUENCE</scope>
    <source>
        <strain evidence="9">4-2</strain>
    </source>
</reference>
<dbReference type="EMBL" id="WDLT01000002">
    <property type="protein sequence ID" value="KAB5747533.1"/>
    <property type="molecule type" value="Genomic_DNA"/>
</dbReference>
<evidence type="ECO:0000313" key="13">
    <source>
        <dbReference type="EMBL" id="OQM58538.1"/>
    </source>
</evidence>
<evidence type="ECO:0000313" key="21">
    <source>
        <dbReference type="Proteomes" id="UP000193208"/>
    </source>
</evidence>
<dbReference type="Gene3D" id="1.20.1250.20">
    <property type="entry name" value="MFS general substrate transporter like domains"/>
    <property type="match status" value="1"/>
</dbReference>
<evidence type="ECO:0000313" key="10">
    <source>
        <dbReference type="EMBL" id="KAB5747533.1"/>
    </source>
</evidence>
<dbReference type="EMBL" id="BPPZ01000004">
    <property type="protein sequence ID" value="GJD13983.1"/>
    <property type="molecule type" value="Genomic_DNA"/>
</dbReference>
<feature type="transmembrane region" description="Helical" evidence="6">
    <location>
        <begin position="339"/>
        <end position="356"/>
    </location>
</feature>
<dbReference type="EMBL" id="QRLP01000002">
    <property type="protein sequence ID" value="RHJ18700.1"/>
    <property type="molecule type" value="Genomic_DNA"/>
</dbReference>
<evidence type="ECO:0000313" key="8">
    <source>
        <dbReference type="EMBL" id="CUN90372.1"/>
    </source>
</evidence>
<evidence type="ECO:0000313" key="22">
    <source>
        <dbReference type="Proteomes" id="UP000193664"/>
    </source>
</evidence>
<evidence type="ECO:0000313" key="27">
    <source>
        <dbReference type="Proteomes" id="UP000470200"/>
    </source>
</evidence>
<evidence type="ECO:0000313" key="12">
    <source>
        <dbReference type="EMBL" id="KAB6029503.1"/>
    </source>
</evidence>